<reference evidence="3 4" key="1">
    <citation type="submission" date="2019-03" db="EMBL/GenBank/DDBJ databases">
        <title>Genomic Encyclopedia of Type Strains, Phase IV (KMG-IV): sequencing the most valuable type-strain genomes for metagenomic binning, comparative biology and taxonomic classification.</title>
        <authorList>
            <person name="Goeker M."/>
        </authorList>
    </citation>
    <scope>NUCLEOTIDE SEQUENCE [LARGE SCALE GENOMIC DNA]</scope>
    <source>
        <strain evidence="3 4">DSM 100556</strain>
    </source>
</reference>
<protein>
    <submittedName>
        <fullName evidence="3">Beta-lactamase regulating signal transducer with metallopeptidase domain</fullName>
    </submittedName>
</protein>
<proteinExistence type="predicted"/>
<dbReference type="EMBL" id="SLUO01000008">
    <property type="protein sequence ID" value="TCL57614.1"/>
    <property type="molecule type" value="Genomic_DNA"/>
</dbReference>
<evidence type="ECO:0000313" key="4">
    <source>
        <dbReference type="Proteomes" id="UP000295718"/>
    </source>
</evidence>
<dbReference type="CDD" id="cd07341">
    <property type="entry name" value="M56_BlaR1_MecR1_like"/>
    <property type="match status" value="1"/>
</dbReference>
<dbReference type="InterPro" id="IPR008756">
    <property type="entry name" value="Peptidase_M56"/>
</dbReference>
<dbReference type="RefSeq" id="WP_031390805.1">
    <property type="nucleotide sequence ID" value="NZ_JPNB01000001.1"/>
</dbReference>
<evidence type="ECO:0000256" key="1">
    <source>
        <dbReference type="SAM" id="Phobius"/>
    </source>
</evidence>
<dbReference type="AlphaFoldDB" id="A0A4R1QY47"/>
<dbReference type="PANTHER" id="PTHR34978:SF3">
    <property type="entry name" value="SLR0241 PROTEIN"/>
    <property type="match status" value="1"/>
</dbReference>
<sequence length="381" mass="45012">MSNIFNTLLFNSIVGTIVLIFVYFILQRFPAILRKRYYFLLISLLITASHLILPFDYPFVFNIKVTNVLPEIYLFLYNPIITINNFTFSIFQVFTVIWIIGSIYCLGKLIWNYSSFTIVTHHLRSSTDKHLYQILENVLSNYKHPVCFRLVTSEHESTPFIFGIKNPCIVIPNIQLSDDEWYYVLSHEIAHYYQRDLIIKFLFELFHAIYWWNPLFYMIKLLISNLLEVKVDIIVTNHLEIEQKYSYLQCLLKIARLKESQKNFKFAATFQANSSYSISRRIKAILVDEDRTFNFHLHNFLTFTLVFCVLILPIFITFSPYSVPQEIEKQYFSNGNSFFIALPNGTFDLYVDNVFIKNLDSVGSFEDDIIIYTQPKEAKND</sequence>
<dbReference type="InterPro" id="IPR052173">
    <property type="entry name" value="Beta-lactam_resp_regulator"/>
</dbReference>
<keyword evidence="1" id="KW-0472">Membrane</keyword>
<dbReference type="STRING" id="1469948.GCA_000732725_02117"/>
<keyword evidence="4" id="KW-1185">Reference proteome</keyword>
<keyword evidence="1" id="KW-0812">Transmembrane</keyword>
<dbReference type="PANTHER" id="PTHR34978">
    <property type="entry name" value="POSSIBLE SENSOR-TRANSDUCER PROTEIN BLAR"/>
    <property type="match status" value="1"/>
</dbReference>
<feature type="transmembrane region" description="Helical" evidence="1">
    <location>
        <begin position="80"/>
        <end position="106"/>
    </location>
</feature>
<feature type="transmembrane region" description="Helical" evidence="1">
    <location>
        <begin position="38"/>
        <end position="60"/>
    </location>
</feature>
<gene>
    <name evidence="3" type="ORF">EDD76_108149</name>
</gene>
<organism evidence="3 4">
    <name type="scientific">Kineothrix alysoides</name>
    <dbReference type="NCBI Taxonomy" id="1469948"/>
    <lineage>
        <taxon>Bacteria</taxon>
        <taxon>Bacillati</taxon>
        <taxon>Bacillota</taxon>
        <taxon>Clostridia</taxon>
        <taxon>Lachnospirales</taxon>
        <taxon>Lachnospiraceae</taxon>
        <taxon>Kineothrix</taxon>
    </lineage>
</organism>
<name>A0A4R1QY47_9FIRM</name>
<feature type="transmembrane region" description="Helical" evidence="1">
    <location>
        <begin position="201"/>
        <end position="219"/>
    </location>
</feature>
<feature type="transmembrane region" description="Helical" evidence="1">
    <location>
        <begin position="6"/>
        <end position="26"/>
    </location>
</feature>
<dbReference type="OrthoDB" id="9770467at2"/>
<feature type="domain" description="Peptidase M56" evidence="2">
    <location>
        <begin position="88"/>
        <end position="285"/>
    </location>
</feature>
<feature type="transmembrane region" description="Helical" evidence="1">
    <location>
        <begin position="300"/>
        <end position="323"/>
    </location>
</feature>
<evidence type="ECO:0000259" key="2">
    <source>
        <dbReference type="Pfam" id="PF05569"/>
    </source>
</evidence>
<comment type="caution">
    <text evidence="3">The sequence shown here is derived from an EMBL/GenBank/DDBJ whole genome shotgun (WGS) entry which is preliminary data.</text>
</comment>
<evidence type="ECO:0000313" key="3">
    <source>
        <dbReference type="EMBL" id="TCL57614.1"/>
    </source>
</evidence>
<keyword evidence="1" id="KW-1133">Transmembrane helix</keyword>
<dbReference type="Proteomes" id="UP000295718">
    <property type="component" value="Unassembled WGS sequence"/>
</dbReference>
<accession>A0A4R1QY47</accession>
<dbReference type="Pfam" id="PF05569">
    <property type="entry name" value="Peptidase_M56"/>
    <property type="match status" value="1"/>
</dbReference>